<keyword evidence="3 6" id="KW-0812">Transmembrane</keyword>
<dbReference type="InterPro" id="IPR050638">
    <property type="entry name" value="AA-Vitamin_Transporters"/>
</dbReference>
<feature type="transmembrane region" description="Helical" evidence="6">
    <location>
        <begin position="39"/>
        <end position="57"/>
    </location>
</feature>
<dbReference type="PANTHER" id="PTHR32322:SF2">
    <property type="entry name" value="EAMA DOMAIN-CONTAINING PROTEIN"/>
    <property type="match status" value="1"/>
</dbReference>
<feature type="transmembrane region" description="Helical" evidence="6">
    <location>
        <begin position="152"/>
        <end position="171"/>
    </location>
</feature>
<dbReference type="Pfam" id="PF00892">
    <property type="entry name" value="EamA"/>
    <property type="match status" value="2"/>
</dbReference>
<feature type="domain" description="EamA" evidence="7">
    <location>
        <begin position="6"/>
        <end position="139"/>
    </location>
</feature>
<comment type="similarity">
    <text evidence="2">Belongs to the EamA transporter family.</text>
</comment>
<keyword evidence="9" id="KW-1185">Reference proteome</keyword>
<feature type="domain" description="EamA" evidence="7">
    <location>
        <begin position="153"/>
        <end position="286"/>
    </location>
</feature>
<evidence type="ECO:0000256" key="1">
    <source>
        <dbReference type="ARBA" id="ARBA00004141"/>
    </source>
</evidence>
<feature type="transmembrane region" description="Helical" evidence="6">
    <location>
        <begin position="95"/>
        <end position="116"/>
    </location>
</feature>
<sequence length="287" mass="31162">MTIKNSWFFYALVTTIFWGVWGAIIEIPEKNGFPATMGYIAWAITMIPCAFVALRLIRWKLDTSLSAIALGSIVGLAGAGGQLLLFQALREGPAYIIFPIVSLYPVLTIVLSMAILKENATTKQYIGIVTALIAIFLLSYSDGETTSMVGYAWLLLSTCVFVLWGLQAFVMKFSNERMKAESIFFYMMTAAVALSPVAFAMTDPATAINYGFSGGGMALLIHFLNSIGALTLVYALRYGKAIIVVPMTGLSPVITIILSLLIYAVWPQTTLLVGIAFAVVAIYLISE</sequence>
<name>A0ABW7NEM0_9BACT</name>
<feature type="transmembrane region" description="Helical" evidence="6">
    <location>
        <begin position="69"/>
        <end position="89"/>
    </location>
</feature>
<evidence type="ECO:0000256" key="6">
    <source>
        <dbReference type="SAM" id="Phobius"/>
    </source>
</evidence>
<feature type="transmembrane region" description="Helical" evidence="6">
    <location>
        <begin position="7"/>
        <end position="27"/>
    </location>
</feature>
<feature type="transmembrane region" description="Helical" evidence="6">
    <location>
        <begin position="241"/>
        <end position="263"/>
    </location>
</feature>
<dbReference type="InterPro" id="IPR000620">
    <property type="entry name" value="EamA_dom"/>
</dbReference>
<comment type="caution">
    <text evidence="8">The sequence shown here is derived from an EMBL/GenBank/DDBJ whole genome shotgun (WGS) entry which is preliminary data.</text>
</comment>
<feature type="transmembrane region" description="Helical" evidence="6">
    <location>
        <begin position="183"/>
        <end position="201"/>
    </location>
</feature>
<proteinExistence type="inferred from homology"/>
<accession>A0ABW7NEM0</accession>
<comment type="subcellular location">
    <subcellularLocation>
        <location evidence="1">Membrane</location>
        <topology evidence="1">Multi-pass membrane protein</topology>
    </subcellularLocation>
</comment>
<evidence type="ECO:0000256" key="5">
    <source>
        <dbReference type="ARBA" id="ARBA00023136"/>
    </source>
</evidence>
<dbReference type="SUPFAM" id="SSF103481">
    <property type="entry name" value="Multidrug resistance efflux transporter EmrE"/>
    <property type="match status" value="2"/>
</dbReference>
<evidence type="ECO:0000313" key="9">
    <source>
        <dbReference type="Proteomes" id="UP001610063"/>
    </source>
</evidence>
<protein>
    <submittedName>
        <fullName evidence="8">EamA family transporter</fullName>
    </submittedName>
</protein>
<keyword evidence="5 6" id="KW-0472">Membrane</keyword>
<organism evidence="8 9">
    <name type="scientific">Marinoscillum luteum</name>
    <dbReference type="NCBI Taxonomy" id="861051"/>
    <lineage>
        <taxon>Bacteria</taxon>
        <taxon>Pseudomonadati</taxon>
        <taxon>Bacteroidota</taxon>
        <taxon>Cytophagia</taxon>
        <taxon>Cytophagales</taxon>
        <taxon>Reichenbachiellaceae</taxon>
        <taxon>Marinoscillum</taxon>
    </lineage>
</organism>
<reference evidence="8 9" key="1">
    <citation type="journal article" date="2013" name="Int. J. Syst. Evol. Microbiol.">
        <title>Marinoscillum luteum sp. nov., isolated from marine sediment.</title>
        <authorList>
            <person name="Cha I.T."/>
            <person name="Park S.J."/>
            <person name="Kim S.J."/>
            <person name="Kim J.G."/>
            <person name="Jung M.Y."/>
            <person name="Shin K.S."/>
            <person name="Kwon K.K."/>
            <person name="Yang S.H."/>
            <person name="Seo Y.S."/>
            <person name="Rhee S.K."/>
        </authorList>
    </citation>
    <scope>NUCLEOTIDE SEQUENCE [LARGE SCALE GENOMIC DNA]</scope>
    <source>
        <strain evidence="8 9">KCTC 23939</strain>
    </source>
</reference>
<keyword evidence="4 6" id="KW-1133">Transmembrane helix</keyword>
<dbReference type="InterPro" id="IPR037185">
    <property type="entry name" value="EmrE-like"/>
</dbReference>
<evidence type="ECO:0000256" key="3">
    <source>
        <dbReference type="ARBA" id="ARBA00022692"/>
    </source>
</evidence>
<feature type="transmembrane region" description="Helical" evidence="6">
    <location>
        <begin position="269"/>
        <end position="286"/>
    </location>
</feature>
<dbReference type="Proteomes" id="UP001610063">
    <property type="component" value="Unassembled WGS sequence"/>
</dbReference>
<dbReference type="RefSeq" id="WP_395419204.1">
    <property type="nucleotide sequence ID" value="NZ_JBIPKE010000020.1"/>
</dbReference>
<evidence type="ECO:0000313" key="8">
    <source>
        <dbReference type="EMBL" id="MFH6985792.1"/>
    </source>
</evidence>
<dbReference type="EMBL" id="JBIPKE010000020">
    <property type="protein sequence ID" value="MFH6985792.1"/>
    <property type="molecule type" value="Genomic_DNA"/>
</dbReference>
<gene>
    <name evidence="8" type="ORF">ACHKAR_20225</name>
</gene>
<dbReference type="PANTHER" id="PTHR32322">
    <property type="entry name" value="INNER MEMBRANE TRANSPORTER"/>
    <property type="match status" value="1"/>
</dbReference>
<evidence type="ECO:0000259" key="7">
    <source>
        <dbReference type="Pfam" id="PF00892"/>
    </source>
</evidence>
<evidence type="ECO:0000256" key="2">
    <source>
        <dbReference type="ARBA" id="ARBA00007362"/>
    </source>
</evidence>
<feature type="transmembrane region" description="Helical" evidence="6">
    <location>
        <begin position="207"/>
        <end position="234"/>
    </location>
</feature>
<dbReference type="Gene3D" id="1.10.3730.20">
    <property type="match status" value="1"/>
</dbReference>
<evidence type="ECO:0000256" key="4">
    <source>
        <dbReference type="ARBA" id="ARBA00022989"/>
    </source>
</evidence>
<feature type="transmembrane region" description="Helical" evidence="6">
    <location>
        <begin position="123"/>
        <end position="140"/>
    </location>
</feature>